<dbReference type="AlphaFoldDB" id="A0A3D8IEL7"/>
<keyword evidence="1 3" id="KW-0436">Ligase</keyword>
<gene>
    <name evidence="3" type="ORF">CQA53_08470</name>
</gene>
<comment type="caution">
    <text evidence="3">The sequence shown here is derived from an EMBL/GenBank/DDBJ whole genome shotgun (WGS) entry which is preliminary data.</text>
</comment>
<dbReference type="PANTHER" id="PTHR12835">
    <property type="entry name" value="BIOTIN PROTEIN LIGASE"/>
    <property type="match status" value="1"/>
</dbReference>
<reference evidence="3 4" key="1">
    <citation type="submission" date="2018-04" db="EMBL/GenBank/DDBJ databases">
        <title>Novel Campyloabacter and Helicobacter Species and Strains.</title>
        <authorList>
            <person name="Mannion A.J."/>
            <person name="Shen Z."/>
            <person name="Fox J.G."/>
        </authorList>
    </citation>
    <scope>NUCLEOTIDE SEQUENCE [LARGE SCALE GENOMIC DNA]</scope>
    <source>
        <strain evidence="3 4">MIT 17-337</strain>
    </source>
</reference>
<sequence length="284" mass="33384">MLFYWKKYMESTQKFLLDFLKTNPNLTTPFVVATKEQSSGIGSRGNTWQSVECGLYFSCALHKTLLPKDLPLQSLSIYFGFIFLEIFREINPNVWLKWPNDFYIQQDDIQEQYKTNTKVGGILTHNLKDFIVFGIGLNLVSSNFCALFQDFSTKDSLNTQNIYTSSQKKYQKNGNVLQNQQRDWILYAIIEKILDFLSFNIVKCNFTNDEYKLECNNTCVVFLQEKFSWQEIFKKYQNEFYKNGNFKAHINNENGITQEVFLRHAKLQNDGSILLHNKILHSLR</sequence>
<evidence type="ECO:0000313" key="3">
    <source>
        <dbReference type="EMBL" id="RDU63445.1"/>
    </source>
</evidence>
<protein>
    <submittedName>
        <fullName evidence="3">Biotin--[acetyl-CoA-carboxylase] ligase</fullName>
    </submittedName>
</protein>
<dbReference type="PANTHER" id="PTHR12835:SF5">
    <property type="entry name" value="BIOTIN--PROTEIN LIGASE"/>
    <property type="match status" value="1"/>
</dbReference>
<dbReference type="Proteomes" id="UP000256379">
    <property type="component" value="Unassembled WGS sequence"/>
</dbReference>
<dbReference type="InterPro" id="IPR004143">
    <property type="entry name" value="BPL_LPL_catalytic"/>
</dbReference>
<dbReference type="OrthoDB" id="9807064at2"/>
<accession>A0A3D8IEL7</accession>
<proteinExistence type="predicted"/>
<dbReference type="GO" id="GO:0004077">
    <property type="term" value="F:biotin--[biotin carboxyl-carrier protein] ligase activity"/>
    <property type="evidence" value="ECO:0007669"/>
    <property type="project" value="InterPro"/>
</dbReference>
<keyword evidence="4" id="KW-1185">Reference proteome</keyword>
<dbReference type="EMBL" id="NXLQ01000024">
    <property type="protein sequence ID" value="RDU63445.1"/>
    <property type="molecule type" value="Genomic_DNA"/>
</dbReference>
<dbReference type="InterPro" id="IPR004408">
    <property type="entry name" value="Biotin_CoA_COase_ligase"/>
</dbReference>
<evidence type="ECO:0000313" key="4">
    <source>
        <dbReference type="Proteomes" id="UP000256379"/>
    </source>
</evidence>
<dbReference type="NCBIfam" id="TIGR00121">
    <property type="entry name" value="birA_ligase"/>
    <property type="match status" value="1"/>
</dbReference>
<dbReference type="InterPro" id="IPR045864">
    <property type="entry name" value="aa-tRNA-synth_II/BPL/LPL"/>
</dbReference>
<name>A0A3D8IEL7_9HELI</name>
<dbReference type="Gene3D" id="3.30.930.10">
    <property type="entry name" value="Bira Bifunctional Protein, Domain 2"/>
    <property type="match status" value="1"/>
</dbReference>
<dbReference type="SUPFAM" id="SSF55681">
    <property type="entry name" value="Class II aaRS and biotin synthetases"/>
    <property type="match status" value="1"/>
</dbReference>
<feature type="domain" description="BPL/LPL catalytic" evidence="2">
    <location>
        <begin position="9"/>
        <end position="131"/>
    </location>
</feature>
<dbReference type="GO" id="GO:0005737">
    <property type="term" value="C:cytoplasm"/>
    <property type="evidence" value="ECO:0007669"/>
    <property type="project" value="TreeGrafter"/>
</dbReference>
<evidence type="ECO:0000256" key="1">
    <source>
        <dbReference type="ARBA" id="ARBA00022598"/>
    </source>
</evidence>
<evidence type="ECO:0000259" key="2">
    <source>
        <dbReference type="Pfam" id="PF03099"/>
    </source>
</evidence>
<dbReference type="RefSeq" id="WP_115543575.1">
    <property type="nucleotide sequence ID" value="NZ_NXLQ01000024.1"/>
</dbReference>
<organism evidence="3 4">
    <name type="scientific">Helicobacter didelphidarum</name>
    <dbReference type="NCBI Taxonomy" id="2040648"/>
    <lineage>
        <taxon>Bacteria</taxon>
        <taxon>Pseudomonadati</taxon>
        <taxon>Campylobacterota</taxon>
        <taxon>Epsilonproteobacteria</taxon>
        <taxon>Campylobacterales</taxon>
        <taxon>Helicobacteraceae</taxon>
        <taxon>Helicobacter</taxon>
    </lineage>
</organism>
<dbReference type="Pfam" id="PF03099">
    <property type="entry name" value="BPL_LplA_LipB"/>
    <property type="match status" value="1"/>
</dbReference>